<gene>
    <name evidence="6" type="ORF">ABZ507_07465</name>
</gene>
<dbReference type="GO" id="GO:0051213">
    <property type="term" value="F:dioxygenase activity"/>
    <property type="evidence" value="ECO:0007669"/>
    <property type="project" value="UniProtKB-KW"/>
</dbReference>
<protein>
    <submittedName>
        <fullName evidence="6">TauD/TfdA family dioxygenase</fullName>
        <ecNumber evidence="6">1.14.11.-</ecNumber>
    </submittedName>
</protein>
<dbReference type="PANTHER" id="PTHR10696:SF56">
    <property type="entry name" value="TAUD_TFDA-LIKE DOMAIN-CONTAINING PROTEIN"/>
    <property type="match status" value="1"/>
</dbReference>
<keyword evidence="6" id="KW-0223">Dioxygenase</keyword>
<dbReference type="InterPro" id="IPR050411">
    <property type="entry name" value="AlphaKG_dependent_hydroxylases"/>
</dbReference>
<organism evidence="6 7">
    <name type="scientific">Nocardia niwae</name>
    <dbReference type="NCBI Taxonomy" id="626084"/>
    <lineage>
        <taxon>Bacteria</taxon>
        <taxon>Bacillati</taxon>
        <taxon>Actinomycetota</taxon>
        <taxon>Actinomycetes</taxon>
        <taxon>Mycobacteriales</taxon>
        <taxon>Nocardiaceae</taxon>
        <taxon>Nocardia</taxon>
    </lineage>
</organism>
<sequence length="255" mass="28165">MSYVTDIRHIIAEARCDRGPSSTYLEILARYGFVVLEPSSGDEQLSLEQIMAPLGAPAEYQFGATLVQEQQPETDNSQFRTGAIPMHADGHLNATGVNFVGLECLEAPYSGGETLIANSDAFFAVAPDDLVETLRGIQIEYWSNVSSFYVERPEGNPVVAPIQVDPVTGRDALCVGLDYPEDPHRNFGAAVVGYTRERSRDLFARLAEILARPEVMYAHTWRVGEILVLDNRRLVHGRAAYPIDAPRKLLRMSVA</sequence>
<dbReference type="Pfam" id="PF02668">
    <property type="entry name" value="TauD"/>
    <property type="match status" value="1"/>
</dbReference>
<accession>A0ABV2X6Z4</accession>
<keyword evidence="3" id="KW-0408">Iron</keyword>
<dbReference type="InterPro" id="IPR003819">
    <property type="entry name" value="TauD/TfdA-like"/>
</dbReference>
<keyword evidence="7" id="KW-1185">Reference proteome</keyword>
<evidence type="ECO:0000256" key="3">
    <source>
        <dbReference type="ARBA" id="ARBA00023004"/>
    </source>
</evidence>
<dbReference type="Proteomes" id="UP001550535">
    <property type="component" value="Unassembled WGS sequence"/>
</dbReference>
<name>A0ABV2X6Z4_9NOCA</name>
<dbReference type="Gene3D" id="3.60.130.10">
    <property type="entry name" value="Clavaminate synthase-like"/>
    <property type="match status" value="1"/>
</dbReference>
<comment type="cofactor">
    <cofactor evidence="1">
        <name>Fe(2+)</name>
        <dbReference type="ChEBI" id="CHEBI:29033"/>
    </cofactor>
</comment>
<evidence type="ECO:0000313" key="7">
    <source>
        <dbReference type="Proteomes" id="UP001550535"/>
    </source>
</evidence>
<keyword evidence="4" id="KW-0045">Antibiotic biosynthesis</keyword>
<reference evidence="6 7" key="1">
    <citation type="submission" date="2024-06" db="EMBL/GenBank/DDBJ databases">
        <title>The Natural Products Discovery Center: Release of the First 8490 Sequenced Strains for Exploring Actinobacteria Biosynthetic Diversity.</title>
        <authorList>
            <person name="Kalkreuter E."/>
            <person name="Kautsar S.A."/>
            <person name="Yang D."/>
            <person name="Bader C.D."/>
            <person name="Teijaro C.N."/>
            <person name="Fluegel L."/>
            <person name="Davis C.M."/>
            <person name="Simpson J.R."/>
            <person name="Lauterbach L."/>
            <person name="Steele A.D."/>
            <person name="Gui C."/>
            <person name="Meng S."/>
            <person name="Li G."/>
            <person name="Viehrig K."/>
            <person name="Ye F."/>
            <person name="Su P."/>
            <person name="Kiefer A.F."/>
            <person name="Nichols A."/>
            <person name="Cepeda A.J."/>
            <person name="Yan W."/>
            <person name="Fan B."/>
            <person name="Jiang Y."/>
            <person name="Adhikari A."/>
            <person name="Zheng C.-J."/>
            <person name="Schuster L."/>
            <person name="Cowan T.M."/>
            <person name="Smanski M.J."/>
            <person name="Chevrette M.G."/>
            <person name="De Carvalho L.P.S."/>
            <person name="Shen B."/>
        </authorList>
    </citation>
    <scope>NUCLEOTIDE SEQUENCE [LARGE SCALE GENOMIC DNA]</scope>
    <source>
        <strain evidence="6 7">NPDC019434</strain>
    </source>
</reference>
<proteinExistence type="predicted"/>
<comment type="caution">
    <text evidence="6">The sequence shown here is derived from an EMBL/GenBank/DDBJ whole genome shotgun (WGS) entry which is preliminary data.</text>
</comment>
<evidence type="ECO:0000313" key="6">
    <source>
        <dbReference type="EMBL" id="MEU2121663.1"/>
    </source>
</evidence>
<evidence type="ECO:0000256" key="2">
    <source>
        <dbReference type="ARBA" id="ARBA00023002"/>
    </source>
</evidence>
<evidence type="ECO:0000256" key="4">
    <source>
        <dbReference type="ARBA" id="ARBA00023194"/>
    </source>
</evidence>
<dbReference type="EC" id="1.14.11.-" evidence="6"/>
<keyword evidence="2 6" id="KW-0560">Oxidoreductase</keyword>
<feature type="domain" description="TauD/TfdA-like" evidence="5">
    <location>
        <begin position="26"/>
        <end position="252"/>
    </location>
</feature>
<dbReference type="RefSeq" id="WP_357990485.1">
    <property type="nucleotide sequence ID" value="NZ_JBEYBR010000013.1"/>
</dbReference>
<evidence type="ECO:0000256" key="1">
    <source>
        <dbReference type="ARBA" id="ARBA00001954"/>
    </source>
</evidence>
<dbReference type="SUPFAM" id="SSF51197">
    <property type="entry name" value="Clavaminate synthase-like"/>
    <property type="match status" value="1"/>
</dbReference>
<dbReference type="InterPro" id="IPR042098">
    <property type="entry name" value="TauD-like_sf"/>
</dbReference>
<dbReference type="PANTHER" id="PTHR10696">
    <property type="entry name" value="GAMMA-BUTYROBETAINE HYDROXYLASE-RELATED"/>
    <property type="match status" value="1"/>
</dbReference>
<evidence type="ECO:0000259" key="5">
    <source>
        <dbReference type="Pfam" id="PF02668"/>
    </source>
</evidence>
<dbReference type="EMBL" id="JBEYBR010000013">
    <property type="protein sequence ID" value="MEU2121663.1"/>
    <property type="molecule type" value="Genomic_DNA"/>
</dbReference>